<dbReference type="KEGG" id="oai:OLEAN_C29720"/>
<dbReference type="SUPFAM" id="SSF50998">
    <property type="entry name" value="Quinoprotein alcohol dehydrogenase-like"/>
    <property type="match status" value="1"/>
</dbReference>
<dbReference type="OrthoDB" id="7057448at2"/>
<evidence type="ECO:0008006" key="3">
    <source>
        <dbReference type="Google" id="ProtNLM"/>
    </source>
</evidence>
<evidence type="ECO:0000313" key="1">
    <source>
        <dbReference type="EMBL" id="CCK77148.1"/>
    </source>
</evidence>
<dbReference type="InterPro" id="IPR011047">
    <property type="entry name" value="Quinoprotein_ADH-like_sf"/>
</dbReference>
<protein>
    <recommendedName>
        <fullName evidence="3">Lipoprotein</fullName>
    </recommendedName>
</protein>
<dbReference type="EMBL" id="FO203512">
    <property type="protein sequence ID" value="CCK77148.1"/>
    <property type="molecule type" value="Genomic_DNA"/>
</dbReference>
<organism evidence="1 2">
    <name type="scientific">Oleispira antarctica RB-8</name>
    <dbReference type="NCBI Taxonomy" id="698738"/>
    <lineage>
        <taxon>Bacteria</taxon>
        <taxon>Pseudomonadati</taxon>
        <taxon>Pseudomonadota</taxon>
        <taxon>Gammaproteobacteria</taxon>
        <taxon>Oceanospirillales</taxon>
        <taxon>Oceanospirillaceae</taxon>
        <taxon>Oleispira</taxon>
    </lineage>
</organism>
<reference evidence="1 2" key="1">
    <citation type="journal article" date="2013" name="Nat. Commun.">
        <title>Genome sequence and functional genomic analysis of the oil-degrading bacterium Oleispira antarctica.</title>
        <authorList>
            <person name="Kube M."/>
            <person name="Chernikova T.N."/>
            <person name="Al-Ramahi Y."/>
            <person name="Beloqui A."/>
            <person name="Lopez-Cortez N."/>
            <person name="Guazzaroni M.E."/>
            <person name="Heipieper H.J."/>
            <person name="Klages S."/>
            <person name="Kotsyurbenko O.R."/>
            <person name="Langer I."/>
            <person name="Nechitaylo T.Y."/>
            <person name="Lunsdorf H."/>
            <person name="Fernandez M."/>
            <person name="Juarez S."/>
            <person name="Ciordia S."/>
            <person name="Singer A."/>
            <person name="Kagan O."/>
            <person name="Egorova O."/>
            <person name="Petit P.A."/>
            <person name="Stogios P."/>
            <person name="Kim Y."/>
            <person name="Tchigvintsev A."/>
            <person name="Flick R."/>
            <person name="Denaro R."/>
            <person name="Genovese M."/>
            <person name="Albar J.P."/>
            <person name="Reva O.N."/>
            <person name="Martinez-Gomariz M."/>
            <person name="Tran H."/>
            <person name="Ferrer M."/>
            <person name="Savchenko A."/>
            <person name="Yakunin A.F."/>
            <person name="Yakimov M.M."/>
            <person name="Golyshina O.V."/>
            <person name="Reinhardt R."/>
            <person name="Golyshin P.N."/>
        </authorList>
    </citation>
    <scope>NUCLEOTIDE SEQUENCE [LARGE SCALE GENOMIC DNA]</scope>
</reference>
<dbReference type="PROSITE" id="PS51257">
    <property type="entry name" value="PROKAR_LIPOPROTEIN"/>
    <property type="match status" value="1"/>
</dbReference>
<dbReference type="AlphaFoldDB" id="R4YTM8"/>
<gene>
    <name evidence="1" type="ORF">OLEAN_C29720</name>
</gene>
<sequence>MKIITPLLIATSLLIGCGADNDKKKKDFKISQDSYAVQTVASDYSSSQVAIGNLIGDRSATQGLLTKAESNFTISTYENNLYHIGKNQIDAISRYDATQSVSNSEWAYGANHDDEGSANTYTLVQQNATNGYLIRYGSTFVLQVDPSAALEENFVKAKIDLSAYNYPGSEYPRMVDAVIADNKLFVALQRLDGWAPKPAYIAVIDIETNEEIDTNIQEDGFKGIPLNATNTFSLVEHNGQIYAAGRGGYNSDTGGLDVIDTTTYAITQLIDESSFPQLIDFSDDDNNSNDSYYHVLDVAVVSDQLAYATLNIEIGYKTIETKIVMINPSTKELTILSQPTAINGKEISDLNIDSNDRLWVGIANADAPGIWVMDTDTNTISGDFIELDMPAKRIEFLTVQ</sequence>
<evidence type="ECO:0000313" key="2">
    <source>
        <dbReference type="Proteomes" id="UP000032749"/>
    </source>
</evidence>
<proteinExistence type="predicted"/>
<name>R4YTM8_OLEAN</name>
<dbReference type="HOGENOM" id="CLU_688559_0_0_6"/>
<keyword evidence="2" id="KW-1185">Reference proteome</keyword>
<dbReference type="Proteomes" id="UP000032749">
    <property type="component" value="Chromosome"/>
</dbReference>
<dbReference type="STRING" id="698738.OLEAN_C29720"/>
<accession>R4YTM8</accession>